<evidence type="ECO:0000313" key="1">
    <source>
        <dbReference type="EMBL" id="KAJ7404206.1"/>
    </source>
</evidence>
<gene>
    <name evidence="1" type="ORF">WISP_146967</name>
</gene>
<reference evidence="1" key="1">
    <citation type="submission" date="2019-10" db="EMBL/GenBank/DDBJ databases">
        <authorList>
            <person name="Soares A.E.R."/>
            <person name="Aleixo A."/>
            <person name="Schneider P."/>
            <person name="Miyaki C.Y."/>
            <person name="Schneider M.P."/>
            <person name="Mello C."/>
            <person name="Vasconcelos A.T.R."/>
        </authorList>
    </citation>
    <scope>NUCLEOTIDE SEQUENCE</scope>
    <source>
        <tissue evidence="1">Muscle</tissue>
    </source>
</reference>
<dbReference type="Proteomes" id="UP001145742">
    <property type="component" value="Unassembled WGS sequence"/>
</dbReference>
<comment type="caution">
    <text evidence="1">The sequence shown here is derived from an EMBL/GenBank/DDBJ whole genome shotgun (WGS) entry which is preliminary data.</text>
</comment>
<sequence length="209" mass="23805">MLKHMENKKVIDDSQHGSTKGKLCLTSMVVFYDKVIVLVDERRTSTWTCAKHLALSLTTPLSLNWRDRFDGCTTQWGLRPALFNIFVTDMKSWIEGSLSNFADDIKICVEENLGNVGRSYLILKQTTKVTQMRHHCFTPVVQIKYGTDVVPKEYEIMANPGRIFNDSACMKSLSTLLPKTVKCQRHNEKNVSDFSLSYPPQLAMNPGHM</sequence>
<protein>
    <submittedName>
        <fullName evidence="1">Uncharacterized protein</fullName>
    </submittedName>
</protein>
<evidence type="ECO:0000313" key="2">
    <source>
        <dbReference type="Proteomes" id="UP001145742"/>
    </source>
</evidence>
<name>A0ABQ9CQ89_9PASS</name>
<proteinExistence type="predicted"/>
<organism evidence="1 2">
    <name type="scientific">Willisornis vidua</name>
    <name type="common">Xingu scale-backed antbird</name>
    <dbReference type="NCBI Taxonomy" id="1566151"/>
    <lineage>
        <taxon>Eukaryota</taxon>
        <taxon>Metazoa</taxon>
        <taxon>Chordata</taxon>
        <taxon>Craniata</taxon>
        <taxon>Vertebrata</taxon>
        <taxon>Euteleostomi</taxon>
        <taxon>Archelosauria</taxon>
        <taxon>Archosauria</taxon>
        <taxon>Dinosauria</taxon>
        <taxon>Saurischia</taxon>
        <taxon>Theropoda</taxon>
        <taxon>Coelurosauria</taxon>
        <taxon>Aves</taxon>
        <taxon>Neognathae</taxon>
        <taxon>Neoaves</taxon>
        <taxon>Telluraves</taxon>
        <taxon>Australaves</taxon>
        <taxon>Passeriformes</taxon>
        <taxon>Thamnophilidae</taxon>
        <taxon>Willisornis</taxon>
    </lineage>
</organism>
<dbReference type="EMBL" id="WHWB01034784">
    <property type="protein sequence ID" value="KAJ7404206.1"/>
    <property type="molecule type" value="Genomic_DNA"/>
</dbReference>
<accession>A0ABQ9CQ89</accession>
<keyword evidence="2" id="KW-1185">Reference proteome</keyword>